<organism evidence="2 3">
    <name type="scientific">Cyclobacterium jeungdonense</name>
    <dbReference type="NCBI Taxonomy" id="708087"/>
    <lineage>
        <taxon>Bacteria</taxon>
        <taxon>Pseudomonadati</taxon>
        <taxon>Bacteroidota</taxon>
        <taxon>Cytophagia</taxon>
        <taxon>Cytophagales</taxon>
        <taxon>Cyclobacteriaceae</taxon>
        <taxon>Cyclobacterium</taxon>
    </lineage>
</organism>
<dbReference type="RefSeq" id="WP_163382947.1">
    <property type="nucleotide sequence ID" value="NZ_JAUFQS010000047.1"/>
</dbReference>
<evidence type="ECO:0000313" key="2">
    <source>
        <dbReference type="EMBL" id="MDN3690577.1"/>
    </source>
</evidence>
<dbReference type="Gene3D" id="3.90.550.10">
    <property type="entry name" value="Spore Coat Polysaccharide Biosynthesis Protein SpsA, Chain A"/>
    <property type="match status" value="1"/>
</dbReference>
<protein>
    <submittedName>
        <fullName evidence="2">Glycosyltransferase family 2 protein</fullName>
        <ecNumber evidence="2">2.4.-.-</ecNumber>
    </submittedName>
</protein>
<dbReference type="InterPro" id="IPR001173">
    <property type="entry name" value="Glyco_trans_2-like"/>
</dbReference>
<dbReference type="PANTHER" id="PTHR22916">
    <property type="entry name" value="GLYCOSYLTRANSFERASE"/>
    <property type="match status" value="1"/>
</dbReference>
<name>A0ABT8CEG4_9BACT</name>
<dbReference type="GO" id="GO:0016757">
    <property type="term" value="F:glycosyltransferase activity"/>
    <property type="evidence" value="ECO:0007669"/>
    <property type="project" value="UniProtKB-KW"/>
</dbReference>
<evidence type="ECO:0000313" key="3">
    <source>
        <dbReference type="Proteomes" id="UP001236663"/>
    </source>
</evidence>
<evidence type="ECO:0000259" key="1">
    <source>
        <dbReference type="Pfam" id="PF00535"/>
    </source>
</evidence>
<accession>A0ABT8CEG4</accession>
<keyword evidence="3" id="KW-1185">Reference proteome</keyword>
<dbReference type="EMBL" id="JAUFQS010000047">
    <property type="protein sequence ID" value="MDN3690577.1"/>
    <property type="molecule type" value="Genomic_DNA"/>
</dbReference>
<comment type="caution">
    <text evidence="2">The sequence shown here is derived from an EMBL/GenBank/DDBJ whole genome shotgun (WGS) entry which is preliminary data.</text>
</comment>
<dbReference type="EC" id="2.4.-.-" evidence="2"/>
<dbReference type="CDD" id="cd00761">
    <property type="entry name" value="Glyco_tranf_GTA_type"/>
    <property type="match status" value="1"/>
</dbReference>
<dbReference type="InterPro" id="IPR029044">
    <property type="entry name" value="Nucleotide-diphossugar_trans"/>
</dbReference>
<dbReference type="Proteomes" id="UP001236663">
    <property type="component" value="Unassembled WGS sequence"/>
</dbReference>
<reference evidence="3" key="1">
    <citation type="journal article" date="2019" name="Int. J. Syst. Evol. Microbiol.">
        <title>The Global Catalogue of Microorganisms (GCM) 10K type strain sequencing project: providing services to taxonomists for standard genome sequencing and annotation.</title>
        <authorList>
            <consortium name="The Broad Institute Genomics Platform"/>
            <consortium name="The Broad Institute Genome Sequencing Center for Infectious Disease"/>
            <person name="Wu L."/>
            <person name="Ma J."/>
        </authorList>
    </citation>
    <scope>NUCLEOTIDE SEQUENCE [LARGE SCALE GENOMIC DNA]</scope>
    <source>
        <strain evidence="3">CECT 7706</strain>
    </source>
</reference>
<keyword evidence="2" id="KW-0328">Glycosyltransferase</keyword>
<feature type="domain" description="Glycosyltransferase 2-like" evidence="1">
    <location>
        <begin position="3"/>
        <end position="161"/>
    </location>
</feature>
<dbReference type="Pfam" id="PF00535">
    <property type="entry name" value="Glycos_transf_2"/>
    <property type="match status" value="1"/>
</dbReference>
<keyword evidence="2" id="KW-0808">Transferase</keyword>
<proteinExistence type="predicted"/>
<gene>
    <name evidence="2" type="ORF">QWZ15_22345</name>
</gene>
<sequence>MFSVIIPLYNKRQFISRSIDSVLNQYFSDFEIIVVDDGSTDGGGEFVAAQYGSKVKLIYQDNQGVSVARNKGIQNAEFEYIAFLDADDMWHPYFLYWMHHVMEKFPEVKMLGSSYSNVALPEKFENPIISEIEDYFAQADYNTLFTSSSTVIHQGFFQYREGFKTHLTKGEDIDVWLRAFDWFKKAYYVRAPLVFYDLKASESLKCNPNLHQTIFCEIYNEDFIISDYFPSWQTFRDKYLMLNLFQYFDRKVNYPIAKKLLRQRNNPYTLSQLPYLLPFSFSRYILRNRRLKKLVLNYLKFCFRYIYK</sequence>
<dbReference type="SUPFAM" id="SSF53448">
    <property type="entry name" value="Nucleotide-diphospho-sugar transferases"/>
    <property type="match status" value="1"/>
</dbReference>
<dbReference type="PANTHER" id="PTHR22916:SF3">
    <property type="entry name" value="UDP-GLCNAC:BETAGAL BETA-1,3-N-ACETYLGLUCOSAMINYLTRANSFERASE-LIKE PROTEIN 1"/>
    <property type="match status" value="1"/>
</dbReference>